<protein>
    <submittedName>
        <fullName evidence="1">Uncharacterized protein</fullName>
    </submittedName>
</protein>
<organism evidence="1 2">
    <name type="scientific">Acer saccharum</name>
    <name type="common">Sugar maple</name>
    <dbReference type="NCBI Taxonomy" id="4024"/>
    <lineage>
        <taxon>Eukaryota</taxon>
        <taxon>Viridiplantae</taxon>
        <taxon>Streptophyta</taxon>
        <taxon>Embryophyta</taxon>
        <taxon>Tracheophyta</taxon>
        <taxon>Spermatophyta</taxon>
        <taxon>Magnoliopsida</taxon>
        <taxon>eudicotyledons</taxon>
        <taxon>Gunneridae</taxon>
        <taxon>Pentapetalae</taxon>
        <taxon>rosids</taxon>
        <taxon>malvids</taxon>
        <taxon>Sapindales</taxon>
        <taxon>Sapindaceae</taxon>
        <taxon>Hippocastanoideae</taxon>
        <taxon>Acereae</taxon>
        <taxon>Acer</taxon>
    </lineage>
</organism>
<reference evidence="1" key="2">
    <citation type="submission" date="2023-06" db="EMBL/GenBank/DDBJ databases">
        <authorList>
            <person name="Swenson N.G."/>
            <person name="Wegrzyn J.L."/>
            <person name="Mcevoy S.L."/>
        </authorList>
    </citation>
    <scope>NUCLEOTIDE SEQUENCE</scope>
    <source>
        <strain evidence="1">NS2018</strain>
        <tissue evidence="1">Leaf</tissue>
    </source>
</reference>
<evidence type="ECO:0000313" key="2">
    <source>
        <dbReference type="Proteomes" id="UP001168877"/>
    </source>
</evidence>
<dbReference type="PANTHER" id="PTHR37200">
    <property type="entry name" value="RNA-BINDING (RRM/RBD/RNP MOTIFS) FAMILY PROTEIN"/>
    <property type="match status" value="1"/>
</dbReference>
<evidence type="ECO:0000313" key="1">
    <source>
        <dbReference type="EMBL" id="KAK0574392.1"/>
    </source>
</evidence>
<sequence>MAANGDVFAVFLKTHRSRSSLGMFLPLEEMKRWLPRGFGEDKVYDTSIEEKLLQEIEQSREAQIANVNKLKNDPLKTNPNKEKQKHLKLFQVVFVYIPRKKNIHRDLKSAFEDFRGIINISPAVSGNKKMLIVKWQRSLKISSNYDRLLEMFQPFRLVAAVTSDRYRSRIWIMISSGIHMLFTSGILGKCFGSGFCLRLVGCGFCLGLEGALERIAGAAGLIGKDFGEPLFVRESASGISS</sequence>
<name>A0AA39VCD8_ACESA</name>
<reference evidence="1" key="1">
    <citation type="journal article" date="2022" name="Plant J.">
        <title>Strategies of tolerance reflected in two North American maple genomes.</title>
        <authorList>
            <person name="McEvoy S.L."/>
            <person name="Sezen U.U."/>
            <person name="Trouern-Trend A."/>
            <person name="McMahon S.M."/>
            <person name="Schaberg P.G."/>
            <person name="Yang J."/>
            <person name="Wegrzyn J.L."/>
            <person name="Swenson N.G."/>
        </authorList>
    </citation>
    <scope>NUCLEOTIDE SEQUENCE</scope>
    <source>
        <strain evidence="1">NS2018</strain>
    </source>
</reference>
<gene>
    <name evidence="1" type="ORF">LWI29_022869</name>
</gene>
<comment type="caution">
    <text evidence="1">The sequence shown here is derived from an EMBL/GenBank/DDBJ whole genome shotgun (WGS) entry which is preliminary data.</text>
</comment>
<dbReference type="AlphaFoldDB" id="A0AA39VCD8"/>
<dbReference type="PANTHER" id="PTHR37200:SF1">
    <property type="entry name" value="RNA-BINDING (RRM_RBD_RNP MOTIFS) FAMILY PROTEIN"/>
    <property type="match status" value="1"/>
</dbReference>
<keyword evidence="2" id="KW-1185">Reference proteome</keyword>
<proteinExistence type="predicted"/>
<dbReference type="Proteomes" id="UP001168877">
    <property type="component" value="Unassembled WGS sequence"/>
</dbReference>
<dbReference type="EMBL" id="JAUESC010000387">
    <property type="protein sequence ID" value="KAK0574392.1"/>
    <property type="molecule type" value="Genomic_DNA"/>
</dbReference>
<accession>A0AA39VCD8</accession>